<dbReference type="Proteomes" id="UP001146120">
    <property type="component" value="Unassembled WGS sequence"/>
</dbReference>
<feature type="compositionally biased region" description="Polar residues" evidence="9">
    <location>
        <begin position="2247"/>
        <end position="2263"/>
    </location>
</feature>
<dbReference type="CDD" id="cd18808">
    <property type="entry name" value="SF1_C_Upf1"/>
    <property type="match status" value="1"/>
</dbReference>
<feature type="compositionally biased region" description="Basic and acidic residues" evidence="9">
    <location>
        <begin position="2595"/>
        <end position="2613"/>
    </location>
</feature>
<feature type="compositionally biased region" description="Basic residues" evidence="9">
    <location>
        <begin position="2531"/>
        <end position="2542"/>
    </location>
</feature>
<dbReference type="Gene3D" id="3.40.50.300">
    <property type="entry name" value="P-loop containing nucleotide triphosphate hydrolases"/>
    <property type="match status" value="2"/>
</dbReference>
<gene>
    <name evidence="11" type="ORF">N0F65_006267</name>
</gene>
<feature type="region of interest" description="Disordered" evidence="9">
    <location>
        <begin position="1082"/>
        <end position="1106"/>
    </location>
</feature>
<organism evidence="11 12">
    <name type="scientific">Lagenidium giganteum</name>
    <dbReference type="NCBI Taxonomy" id="4803"/>
    <lineage>
        <taxon>Eukaryota</taxon>
        <taxon>Sar</taxon>
        <taxon>Stramenopiles</taxon>
        <taxon>Oomycota</taxon>
        <taxon>Peronosporomycetes</taxon>
        <taxon>Pythiales</taxon>
        <taxon>Pythiaceae</taxon>
    </lineage>
</organism>
<name>A0AAV2Z3Z4_9STRA</name>
<keyword evidence="4" id="KW-0347">Helicase</keyword>
<keyword evidence="2" id="KW-0547">Nucleotide-binding</keyword>
<evidence type="ECO:0000256" key="2">
    <source>
        <dbReference type="ARBA" id="ARBA00022741"/>
    </source>
</evidence>
<comment type="caution">
    <text evidence="11">The sequence shown here is derived from an EMBL/GenBank/DDBJ whole genome shotgun (WGS) entry which is preliminary data.</text>
</comment>
<dbReference type="PANTHER" id="PTHR10887">
    <property type="entry name" value="DNA2/NAM7 HELICASE FAMILY"/>
    <property type="match status" value="1"/>
</dbReference>
<dbReference type="EMBL" id="DAKRPA010000055">
    <property type="protein sequence ID" value="DBA01006.1"/>
    <property type="molecule type" value="Genomic_DNA"/>
</dbReference>
<feature type="compositionally biased region" description="Basic and acidic residues" evidence="9">
    <location>
        <begin position="2484"/>
        <end position="2500"/>
    </location>
</feature>
<dbReference type="SUPFAM" id="SSF48371">
    <property type="entry name" value="ARM repeat"/>
    <property type="match status" value="1"/>
</dbReference>
<feature type="compositionally biased region" description="Polar residues" evidence="9">
    <location>
        <begin position="1091"/>
        <end position="1104"/>
    </location>
</feature>
<feature type="compositionally biased region" description="Acidic residues" evidence="9">
    <location>
        <begin position="1178"/>
        <end position="1189"/>
    </location>
</feature>
<dbReference type="InterPro" id="IPR027417">
    <property type="entry name" value="P-loop_NTPase"/>
</dbReference>
<feature type="compositionally biased region" description="Polar residues" evidence="9">
    <location>
        <begin position="1658"/>
        <end position="1683"/>
    </location>
</feature>
<reference evidence="11" key="1">
    <citation type="submission" date="2022-11" db="EMBL/GenBank/DDBJ databases">
        <authorList>
            <person name="Morgan W.R."/>
            <person name="Tartar A."/>
        </authorList>
    </citation>
    <scope>NUCLEOTIDE SEQUENCE</scope>
    <source>
        <strain evidence="11">ARSEF 373</strain>
    </source>
</reference>
<dbReference type="CDD" id="cd18042">
    <property type="entry name" value="DEXXQc_SETX"/>
    <property type="match status" value="1"/>
</dbReference>
<feature type="compositionally biased region" description="Polar residues" evidence="9">
    <location>
        <begin position="2285"/>
        <end position="2296"/>
    </location>
</feature>
<evidence type="ECO:0000313" key="11">
    <source>
        <dbReference type="EMBL" id="DBA01006.1"/>
    </source>
</evidence>
<keyword evidence="6 7" id="KW-0539">Nucleus</keyword>
<feature type="region of interest" description="Disordered" evidence="9">
    <location>
        <begin position="2651"/>
        <end position="2670"/>
    </location>
</feature>
<feature type="region of interest" description="Disordered" evidence="9">
    <location>
        <begin position="1158"/>
        <end position="1189"/>
    </location>
</feature>
<feature type="coiled-coil region" evidence="8">
    <location>
        <begin position="1843"/>
        <end position="1903"/>
    </location>
</feature>
<feature type="compositionally biased region" description="Basic and acidic residues" evidence="9">
    <location>
        <begin position="2364"/>
        <end position="2440"/>
    </location>
</feature>
<dbReference type="SUPFAM" id="SSF47676">
    <property type="entry name" value="Conserved domain common to transcription factors TFIIS, elongin A, CRSP70"/>
    <property type="match status" value="1"/>
</dbReference>
<dbReference type="Pfam" id="PF13086">
    <property type="entry name" value="AAA_11"/>
    <property type="match status" value="2"/>
</dbReference>
<comment type="subcellular location">
    <subcellularLocation>
        <location evidence="1 7">Nucleus</location>
    </subcellularLocation>
</comment>
<accession>A0AAV2Z3Z4</accession>
<evidence type="ECO:0000256" key="1">
    <source>
        <dbReference type="ARBA" id="ARBA00004123"/>
    </source>
</evidence>
<evidence type="ECO:0000256" key="8">
    <source>
        <dbReference type="SAM" id="Coils"/>
    </source>
</evidence>
<dbReference type="CDD" id="cd00183">
    <property type="entry name" value="TFIIS_I"/>
    <property type="match status" value="1"/>
</dbReference>
<evidence type="ECO:0000256" key="9">
    <source>
        <dbReference type="SAM" id="MobiDB-lite"/>
    </source>
</evidence>
<dbReference type="Pfam" id="PF13087">
    <property type="entry name" value="AAA_12"/>
    <property type="match status" value="1"/>
</dbReference>
<evidence type="ECO:0000313" key="12">
    <source>
        <dbReference type="Proteomes" id="UP001146120"/>
    </source>
</evidence>
<protein>
    <recommendedName>
        <fullName evidence="10">TFIIS N-terminal domain-containing protein</fullName>
    </recommendedName>
</protein>
<evidence type="ECO:0000256" key="6">
    <source>
        <dbReference type="ARBA" id="ARBA00023242"/>
    </source>
</evidence>
<proteinExistence type="predicted"/>
<dbReference type="GO" id="GO:0004386">
    <property type="term" value="F:helicase activity"/>
    <property type="evidence" value="ECO:0007669"/>
    <property type="project" value="UniProtKB-KW"/>
</dbReference>
<dbReference type="InterPro" id="IPR045055">
    <property type="entry name" value="DNA2/NAM7-like"/>
</dbReference>
<dbReference type="InterPro" id="IPR041677">
    <property type="entry name" value="DNA2/NAM7_AAA_11"/>
</dbReference>
<dbReference type="GO" id="GO:0016787">
    <property type="term" value="F:hydrolase activity"/>
    <property type="evidence" value="ECO:0007669"/>
    <property type="project" value="UniProtKB-KW"/>
</dbReference>
<evidence type="ECO:0000256" key="4">
    <source>
        <dbReference type="ARBA" id="ARBA00022806"/>
    </source>
</evidence>
<dbReference type="GO" id="GO:0005634">
    <property type="term" value="C:nucleus"/>
    <property type="evidence" value="ECO:0007669"/>
    <property type="project" value="UniProtKB-SubCell"/>
</dbReference>
<dbReference type="Pfam" id="PF12726">
    <property type="entry name" value="SEN1_N"/>
    <property type="match status" value="1"/>
</dbReference>
<dbReference type="Gene3D" id="1.20.930.10">
    <property type="entry name" value="Conserved domain common to transcription factors TFIIS, elongin A, CRSP70"/>
    <property type="match status" value="1"/>
</dbReference>
<dbReference type="SUPFAM" id="SSF52540">
    <property type="entry name" value="P-loop containing nucleoside triphosphate hydrolases"/>
    <property type="match status" value="1"/>
</dbReference>
<feature type="compositionally biased region" description="Basic and acidic residues" evidence="9">
    <location>
        <begin position="2264"/>
        <end position="2284"/>
    </location>
</feature>
<dbReference type="FunFam" id="3.40.50.300:FF:000326">
    <property type="entry name" value="P-loop containing nucleoside triphosphate hydrolase"/>
    <property type="match status" value="1"/>
</dbReference>
<feature type="compositionally biased region" description="Polar residues" evidence="9">
    <location>
        <begin position="2333"/>
        <end position="2360"/>
    </location>
</feature>
<dbReference type="PROSITE" id="PS51319">
    <property type="entry name" value="TFIIS_N"/>
    <property type="match status" value="1"/>
</dbReference>
<dbReference type="InterPro" id="IPR024481">
    <property type="entry name" value="Helicase_Sen1_N"/>
</dbReference>
<feature type="domain" description="TFIIS N-terminal" evidence="10">
    <location>
        <begin position="1465"/>
        <end position="1544"/>
    </location>
</feature>
<evidence type="ECO:0000256" key="5">
    <source>
        <dbReference type="ARBA" id="ARBA00022840"/>
    </source>
</evidence>
<feature type="compositionally biased region" description="Polar residues" evidence="9">
    <location>
        <begin position="1158"/>
        <end position="1169"/>
    </location>
</feature>
<feature type="region of interest" description="Disordered" evidence="9">
    <location>
        <begin position="2240"/>
        <end position="2643"/>
    </location>
</feature>
<dbReference type="InterPro" id="IPR035441">
    <property type="entry name" value="TFIIS/LEDGF_dom_sf"/>
</dbReference>
<dbReference type="Pfam" id="PF08711">
    <property type="entry name" value="Med26"/>
    <property type="match status" value="1"/>
</dbReference>
<sequence length="2670" mass="297732">MINISPTKPTLAQEPSVVAVTIAVDVIQPHSSIQRAHIKQLPGRRPSNHVVEPVLHTAGRQSHKVALVTSGGASNASSACVLERILVSGFFKCHAQASITAMALHQARALEDEIAALADRPFDHSVMAEKQRLYSRVGQFLVGNFSGHWWCTHPMLMAFMMRILELYPATDSVRAFYDRMSQQLGVCCKCVDLYHASMPSVRLELECEFTPTSIKEFFHKLSQLDAERIQKALVIKQPAVQPGGLPGSWSSAPVQLTDRERSMTVVALYEILSNRRLFCDFRVIRVLSKWVSHSSEINLKALDNDMFRSCPGIYHLLVSPDPGVRGWATSVIKAYGKIDLVERHCDQAFLKVLDEWMYIFENLSFNKSLLSIDLSAAQELPLYLDVGNCIKTPTNQTLWAALDTTMQQMDENSLATMLEAYDTLPDLAFNNLNEADHSTSPQVTLVIAKCYGVLLRCLGHRFWNHTVNSPKIVFDMILQHCSSPSSRVFVTKQLVDLLPSLIVAVRPPSFSESNRSKVGTYFRMRERALLFLLHEDHRPAHFKDDVLSVAATRAIATIILDCYEPRLGTMANESNGSDSEHKDDGALPESCLVDYSVSDSAFWWPCGTQDNRTQLEERWMKHLFDVVINPRNVPSLVDHVATTCATVFAKHLQLAKEAVFQVIMDKTKHIDEITRSRPLQTLLLERLCKWHTVATIPIQLHGALFGCVGGISETLNVLDSNKTESEDLNVRKYRKVLTNFETIVYPYFGRICEEVLVKGLTNPLQFPIVAQHISTLLLSPQETIEQMTKKLLSNVARNKAMPQKVPTLIEAFVVCAHRRSDSFLRSVLSLLQSMRLFGFAPVVCLPTLNKIIFLWSRSFDLVKNSLKTMLIDESADDQANVVGLRKLPNLISDFLVAILTNSIQQRANLHIDEPTFVKLLEFGISFWLFWIDVNDANASQKRNASVIPPLVSCINNGSVAERPRAAELLMIVLEAFIRGNTALDDKMIRNIEGLKNTSSIASERSTDFLRMAKKFRQLEKSSKFFAKRQTTIQKALAFQSTTERTKKPTVITIDDDGEEEVQFIQRKPKIVDGKASTVRVRSSKAAAREQAQASMGTGHTSSTSEDVKMWKQNQSFYNEDDIAPRKKSPAAQTAVAPAKSNFSMAQVIKGLTHTHQLGGSVDRSYSTAAQAVRPEESKPEEEEEEEEEDPALNFAALFHRIKTTQKPVPVCSLLPFYRHLLQVCVPALLTREFENEKPNRELQPPPLTFKKISDYVGAFLPLLVEECNNEVQEGLRKCYFANDDAGCHLVRYESEKPREGMRCLHFTMLQPGTSTSGAPRRNGNSFFKDKLFRNGDVVLFRLARGSQQRVSEQQEFLGVILISDAEKGRKKATVRGKEKVEPEEEVIKVLFLNHGELDSCTNDVSAFSSESLSADAIADSEWKVNVLSNLVTAAREYISLRSVDLLPEHLRSAILTPDEYKSTGTELLTITTVLDDLRAAKSSDHDSKIMKLLKRLDKMDITLTDLRSTGIGKAVNKLRKYENKAIQDLANSLKDKWTGLMNKTDELASPPRFLPPELWEAIRNQYNQSQLQSIYSVLNNYSLGLSLLQGPPGTGKTKTIMGLLSGFLSLRPPASALISSAATLRAASSRSGSAAQPSPANGQFTNFQRVRELAGKSPANSLPATPTANSVSPSPTGATPSFSLSGVMSSMGSILRRSDDSAPTRTTLQSLKAAASVKSRLEDKIAGRKGVQPTAIRRRVVVSGAAGLMRTQSRACNVLLCAPSNGAVDELVLRIVTDGLMDATGKVTKVRAPSVHPDALSDEVLSIVRLGNAGEDAPEKVKSVCLPHIIKQELMIHPKTVELRTLQDQQAELRKKIRAFHEKTAEEKAKVDRKALSKTHSELTQCSGKIRRLRDEVRALETKMTASILSKASIIACTLSKAGSGSLSDLQRGFDALIIDEAAQAVELSTLVPIRERVARVVLVGDPKQLPATVKSVVAAKARYDRSLFERIAESGVAPSMLRVQYRMHPFLREFPSKRFYGGLLTDGPSVMERVHRVCSTVYQSVCFQPFMLYNVENSLEENQGGSKSNRIEASFCVDLCATMFKLCGDMRQNKWNVGFVSPYREQVHALRREITRSSIPPSLSIEVNTVDGFQGREKDVIIFSCVRASKSGGIGFLKDIRRLNVAITRARFCLFVVGHVNTLVRDETWRALVHSARERKLIIDTKNESFADLAKRMEQKGGALMQHYNEMHEKINKKTIGKTNEETSQPTEGVQETDSSSVRVEENRQGGPDTKVDVSEISKTKGTSATDSISEVKQDPMLPVIKPIAEARAAHPQSVPSGQKRKAEDIEANSTRPKMQRMNSSSEKLPTPRSYSAGSTALEKGDVKVAPQTREREGSDEGRDAKDCRYQSERERGRGDERRDSKDRQHRIEQQSSHERRDNDRRYHQSDREGHREGRSAPSRYGDGRGDRREHPEFHRSSSSRSDHDRSRSSGRNHNNGSESERPNVTDRQQLDQTKEFCLANEPPSSSRARHVSSDHKRERSLSRRDRSRSRERHHSRSQQQPVEPFRKLQRSESLGSSSGRGNQEPSRRSDSGRTVSLVRSSPAAGESKTATKDKDPVQQRLEREHERRRQKFQPRPPPSAASVSRKPVGGTSGGVLGNILGAASKLAQSTSRAQDQPGARQDFQ</sequence>
<feature type="compositionally biased region" description="Basic and acidic residues" evidence="9">
    <location>
        <begin position="2517"/>
        <end position="2530"/>
    </location>
</feature>
<dbReference type="GO" id="GO:0005524">
    <property type="term" value="F:ATP binding"/>
    <property type="evidence" value="ECO:0007669"/>
    <property type="project" value="UniProtKB-KW"/>
</dbReference>
<dbReference type="GO" id="GO:0005694">
    <property type="term" value="C:chromosome"/>
    <property type="evidence" value="ECO:0007669"/>
    <property type="project" value="UniProtKB-ARBA"/>
</dbReference>
<evidence type="ECO:0000259" key="10">
    <source>
        <dbReference type="PROSITE" id="PS51319"/>
    </source>
</evidence>
<dbReference type="PANTHER" id="PTHR10887:SF495">
    <property type="entry name" value="HELICASE SENATAXIN ISOFORM X1-RELATED"/>
    <property type="match status" value="1"/>
</dbReference>
<dbReference type="InterPro" id="IPR017923">
    <property type="entry name" value="TFIIS_N"/>
</dbReference>
<evidence type="ECO:0000256" key="3">
    <source>
        <dbReference type="ARBA" id="ARBA00022801"/>
    </source>
</evidence>
<reference evidence="11" key="2">
    <citation type="journal article" date="2023" name="Microbiol Resour">
        <title>Decontamination and Annotation of the Draft Genome Sequence of the Oomycete Lagenidium giganteum ARSEF 373.</title>
        <authorList>
            <person name="Morgan W.R."/>
            <person name="Tartar A."/>
        </authorList>
    </citation>
    <scope>NUCLEOTIDE SEQUENCE</scope>
    <source>
        <strain evidence="11">ARSEF 373</strain>
    </source>
</reference>
<feature type="region of interest" description="Disordered" evidence="9">
    <location>
        <begin position="1656"/>
        <end position="1683"/>
    </location>
</feature>
<dbReference type="SMART" id="SM00509">
    <property type="entry name" value="TFS2N"/>
    <property type="match status" value="1"/>
</dbReference>
<feature type="compositionally biased region" description="Basic and acidic residues" evidence="9">
    <location>
        <begin position="2447"/>
        <end position="2473"/>
    </location>
</feature>
<dbReference type="InterPro" id="IPR041679">
    <property type="entry name" value="DNA2/NAM7-like_C"/>
</dbReference>
<dbReference type="InterPro" id="IPR003617">
    <property type="entry name" value="TFIIS/CRSP70_N_sub"/>
</dbReference>
<dbReference type="InterPro" id="IPR047187">
    <property type="entry name" value="SF1_C_Upf1"/>
</dbReference>
<feature type="compositionally biased region" description="Low complexity" evidence="9">
    <location>
        <begin position="2557"/>
        <end position="2567"/>
    </location>
</feature>
<evidence type="ECO:0000256" key="7">
    <source>
        <dbReference type="PROSITE-ProRule" id="PRU00649"/>
    </source>
</evidence>
<keyword evidence="3" id="KW-0378">Hydrolase</keyword>
<keyword evidence="5" id="KW-0067">ATP-binding</keyword>
<keyword evidence="12" id="KW-1185">Reference proteome</keyword>
<keyword evidence="8" id="KW-0175">Coiled coil</keyword>
<dbReference type="InterPro" id="IPR016024">
    <property type="entry name" value="ARM-type_fold"/>
</dbReference>